<reference evidence="7 8" key="1">
    <citation type="submission" date="2016-04" db="EMBL/GenBank/DDBJ databases">
        <title>Genome sequence of Methanobrevibacter curvatus DSM 11111.</title>
        <authorList>
            <person name="Poehlein A."/>
            <person name="Seedorf H."/>
            <person name="Daniel R."/>
        </authorList>
    </citation>
    <scope>NUCLEOTIDE SEQUENCE [LARGE SCALE GENOMIC DNA]</scope>
    <source>
        <strain evidence="7 8">DSM 11111</strain>
    </source>
</reference>
<dbReference type="InterPro" id="IPR045229">
    <property type="entry name" value="TPP_enz"/>
</dbReference>
<dbReference type="EMBL" id="LWMV01000190">
    <property type="protein sequence ID" value="KZX11266.1"/>
    <property type="molecule type" value="Genomic_DNA"/>
</dbReference>
<evidence type="ECO:0000259" key="6">
    <source>
        <dbReference type="Pfam" id="PF02776"/>
    </source>
</evidence>
<dbReference type="InterPro" id="IPR012001">
    <property type="entry name" value="Thiamin_PyroP_enz_TPP-bd_dom"/>
</dbReference>
<dbReference type="InterPro" id="IPR029035">
    <property type="entry name" value="DHS-like_NAD/FAD-binding_dom"/>
</dbReference>
<feature type="domain" description="Thiamine pyrophosphate enzyme N-terminal TPP-binding" evidence="6">
    <location>
        <begin position="1"/>
        <end position="114"/>
    </location>
</feature>
<name>A0A165ZWS8_9EURY</name>
<dbReference type="Gene3D" id="3.40.50.970">
    <property type="match status" value="2"/>
</dbReference>
<comment type="similarity">
    <text evidence="1 3">Belongs to the TPP enzyme family.</text>
</comment>
<dbReference type="Proteomes" id="UP000077245">
    <property type="component" value="Unassembled WGS sequence"/>
</dbReference>
<dbReference type="SUPFAM" id="SSF52518">
    <property type="entry name" value="Thiamin diphosphate-binding fold (THDP-binding)"/>
    <property type="match status" value="2"/>
</dbReference>
<dbReference type="InterPro" id="IPR012000">
    <property type="entry name" value="Thiamin_PyroP_enz_cen_dom"/>
</dbReference>
<dbReference type="PATRIC" id="fig|49547.3.peg.1548"/>
<protein>
    <submittedName>
        <fullName evidence="7">Acetolactate synthase isozyme 2 large subunit</fullName>
        <ecNumber evidence="7">2.2.1.6</ecNumber>
    </submittedName>
</protein>
<dbReference type="Pfam" id="PF02775">
    <property type="entry name" value="TPP_enzyme_C"/>
    <property type="match status" value="1"/>
</dbReference>
<dbReference type="FunFam" id="3.40.50.970:FF:000007">
    <property type="entry name" value="Acetolactate synthase"/>
    <property type="match status" value="1"/>
</dbReference>
<comment type="caution">
    <text evidence="7">The sequence shown here is derived from an EMBL/GenBank/DDBJ whole genome shotgun (WGS) entry which is preliminary data.</text>
</comment>
<feature type="domain" description="Thiamine pyrophosphate enzyme TPP-binding" evidence="5">
    <location>
        <begin position="428"/>
        <end position="564"/>
    </location>
</feature>
<evidence type="ECO:0000313" key="7">
    <source>
        <dbReference type="EMBL" id="KZX11266.1"/>
    </source>
</evidence>
<dbReference type="GO" id="GO:0005948">
    <property type="term" value="C:acetolactate synthase complex"/>
    <property type="evidence" value="ECO:0007669"/>
    <property type="project" value="TreeGrafter"/>
</dbReference>
<dbReference type="Gene3D" id="3.40.50.1220">
    <property type="entry name" value="TPP-binding domain"/>
    <property type="match status" value="1"/>
</dbReference>
<dbReference type="GO" id="GO:0003984">
    <property type="term" value="F:acetolactate synthase activity"/>
    <property type="evidence" value="ECO:0007669"/>
    <property type="project" value="UniProtKB-EC"/>
</dbReference>
<dbReference type="AlphaFoldDB" id="A0A165ZWS8"/>
<dbReference type="GO" id="GO:0030976">
    <property type="term" value="F:thiamine pyrophosphate binding"/>
    <property type="evidence" value="ECO:0007669"/>
    <property type="project" value="InterPro"/>
</dbReference>
<dbReference type="InterPro" id="IPR011766">
    <property type="entry name" value="TPP_enzyme_TPP-bd"/>
</dbReference>
<keyword evidence="7" id="KW-0808">Transferase</keyword>
<dbReference type="STRING" id="49547.MBCUR_14490"/>
<dbReference type="OrthoDB" id="6837at2157"/>
<evidence type="ECO:0000256" key="3">
    <source>
        <dbReference type="RuleBase" id="RU362132"/>
    </source>
</evidence>
<evidence type="ECO:0000256" key="1">
    <source>
        <dbReference type="ARBA" id="ARBA00007812"/>
    </source>
</evidence>
<dbReference type="SUPFAM" id="SSF52467">
    <property type="entry name" value="DHS-like NAD/FAD-binding domain"/>
    <property type="match status" value="1"/>
</dbReference>
<gene>
    <name evidence="7" type="primary">ilvG</name>
    <name evidence="7" type="ORF">MBCUR_14490</name>
</gene>
<keyword evidence="8" id="KW-1185">Reference proteome</keyword>
<dbReference type="CDD" id="cd07035">
    <property type="entry name" value="TPP_PYR_POX_like"/>
    <property type="match status" value="1"/>
</dbReference>
<proteinExistence type="inferred from homology"/>
<dbReference type="InterPro" id="IPR029061">
    <property type="entry name" value="THDP-binding"/>
</dbReference>
<feature type="domain" description="Thiamine pyrophosphate enzyme central" evidence="4">
    <location>
        <begin position="187"/>
        <end position="323"/>
    </location>
</feature>
<organism evidence="7 8">
    <name type="scientific">Methanobrevibacter curvatus</name>
    <dbReference type="NCBI Taxonomy" id="49547"/>
    <lineage>
        <taxon>Archaea</taxon>
        <taxon>Methanobacteriati</taxon>
        <taxon>Methanobacteriota</taxon>
        <taxon>Methanomada group</taxon>
        <taxon>Methanobacteria</taxon>
        <taxon>Methanobacteriales</taxon>
        <taxon>Methanobacteriaceae</taxon>
        <taxon>Methanobrevibacter</taxon>
    </lineage>
</organism>
<dbReference type="PANTHER" id="PTHR18968:SF13">
    <property type="entry name" value="ACETOLACTATE SYNTHASE CATALYTIC SUBUNIT, MITOCHONDRIAL"/>
    <property type="match status" value="1"/>
</dbReference>
<keyword evidence="2 3" id="KW-0786">Thiamine pyrophosphate</keyword>
<evidence type="ECO:0000259" key="4">
    <source>
        <dbReference type="Pfam" id="PF00205"/>
    </source>
</evidence>
<dbReference type="GO" id="GO:0009099">
    <property type="term" value="P:L-valine biosynthetic process"/>
    <property type="evidence" value="ECO:0007669"/>
    <property type="project" value="TreeGrafter"/>
</dbReference>
<evidence type="ECO:0000256" key="2">
    <source>
        <dbReference type="ARBA" id="ARBA00023052"/>
    </source>
</evidence>
<evidence type="ECO:0000259" key="5">
    <source>
        <dbReference type="Pfam" id="PF02775"/>
    </source>
</evidence>
<dbReference type="RefSeq" id="WP_067092054.1">
    <property type="nucleotide sequence ID" value="NZ_LWMV01000190.1"/>
</dbReference>
<evidence type="ECO:0000313" key="8">
    <source>
        <dbReference type="Proteomes" id="UP000077245"/>
    </source>
</evidence>
<sequence length="592" mass="65882">MNTAEALVKILEENGVKYVFGHPGEQILPFYYGLSKSKIKHILCRNEQGAGIAADGYSRSSGKFGVCVSTAGPGAINLIQGVATAYRDSIPLLVITSDVSQDVKGLGTFQDFDLNSLFKPTVVKSFNPHNGKKAIVDFKEAIERLLNGPTGPIHFNVPKDVFLDENLGDVLNKVVTYSPNYDYSRFEEVFNKLTESKRPLIIVGGGIFFSNYLTEFKEFLHKNNVPMAYTYNGKGVINSDDKLNLGMVGVRGSSIANYAFKNSDCILVLGAKLSDRSLNVNKLSLTNIHNIFNDYKHKIIHVNNENNSFKGKINIYGDIKELFNKFNSLLDLKNSNDNSNNDINNNLNNISNINLNNNSNSNLNISYNDKNKLFFNNIDENWLDEIYLNDEDIENCVPGIYDSTSPLKPQHVIYHILNQNKISITVNDAGSHTTWAAILSNPNESGRFLASGTIAPMGYAIPAAIGANLAQKDKKTIVIVGDGGIQMNIQELATIAENNLPIAIFLLNNQQLGIIRQWEHLFFEMDNYEVDLSNPNFELLSKSYGIEYQLVKTSEDLKIAIEHSKSILSPVIYEIIVDKEDIPLPKPDIPIN</sequence>
<dbReference type="GO" id="GO:0050660">
    <property type="term" value="F:flavin adenine dinucleotide binding"/>
    <property type="evidence" value="ECO:0007669"/>
    <property type="project" value="TreeGrafter"/>
</dbReference>
<accession>A0A165ZWS8</accession>
<dbReference type="EC" id="2.2.1.6" evidence="7"/>
<dbReference type="GO" id="GO:0009097">
    <property type="term" value="P:isoleucine biosynthetic process"/>
    <property type="evidence" value="ECO:0007669"/>
    <property type="project" value="TreeGrafter"/>
</dbReference>
<dbReference type="Pfam" id="PF00205">
    <property type="entry name" value="TPP_enzyme_M"/>
    <property type="match status" value="1"/>
</dbReference>
<dbReference type="PANTHER" id="PTHR18968">
    <property type="entry name" value="THIAMINE PYROPHOSPHATE ENZYMES"/>
    <property type="match status" value="1"/>
</dbReference>
<dbReference type="GO" id="GO:0044272">
    <property type="term" value="P:sulfur compound biosynthetic process"/>
    <property type="evidence" value="ECO:0007669"/>
    <property type="project" value="UniProtKB-ARBA"/>
</dbReference>
<dbReference type="GO" id="GO:0000287">
    <property type="term" value="F:magnesium ion binding"/>
    <property type="evidence" value="ECO:0007669"/>
    <property type="project" value="InterPro"/>
</dbReference>
<dbReference type="Pfam" id="PF02776">
    <property type="entry name" value="TPP_enzyme_N"/>
    <property type="match status" value="1"/>
</dbReference>